<dbReference type="GO" id="GO:0005576">
    <property type="term" value="C:extracellular region"/>
    <property type="evidence" value="ECO:0007669"/>
    <property type="project" value="UniProtKB-SubCell"/>
</dbReference>
<dbReference type="Pfam" id="PF15913">
    <property type="entry name" value="Furin-like_2"/>
    <property type="match status" value="2"/>
</dbReference>
<dbReference type="OMA" id="NTCGSCA"/>
<feature type="domain" description="EGF-like" evidence="5">
    <location>
        <begin position="903"/>
        <end position="937"/>
    </location>
</feature>
<dbReference type="STRING" id="857967.G0QT39"/>
<evidence type="ECO:0000256" key="1">
    <source>
        <dbReference type="ARBA" id="ARBA00004613"/>
    </source>
</evidence>
<keyword evidence="6" id="KW-0378">Hydrolase</keyword>
<reference evidence="6 7" key="1">
    <citation type="submission" date="2011-07" db="EMBL/GenBank/DDBJ databases">
        <authorList>
            <person name="Coyne R."/>
            <person name="Brami D."/>
            <person name="Johnson J."/>
            <person name="Hostetler J."/>
            <person name="Hannick L."/>
            <person name="Clark T."/>
            <person name="Cassidy-Hanley D."/>
            <person name="Inman J."/>
        </authorList>
    </citation>
    <scope>NUCLEOTIDE SEQUENCE [LARGE SCALE GENOMIC DNA]</scope>
    <source>
        <strain evidence="6 7">G5</strain>
    </source>
</reference>
<keyword evidence="4" id="KW-0325">Glycoprotein</keyword>
<feature type="domain" description="EGF-like" evidence="5">
    <location>
        <begin position="61"/>
        <end position="92"/>
    </location>
</feature>
<evidence type="ECO:0000256" key="3">
    <source>
        <dbReference type="ARBA" id="ARBA00022729"/>
    </source>
</evidence>
<dbReference type="EC" id="3.4.21.75" evidence="6"/>
<proteinExistence type="predicted"/>
<dbReference type="Gene3D" id="2.10.220.10">
    <property type="entry name" value="Hormone Receptor, Insulin-like Growth Factor Receptor 1, Chain A, domain 2"/>
    <property type="match status" value="14"/>
</dbReference>
<organism evidence="6 7">
    <name type="scientific">Ichthyophthirius multifiliis</name>
    <name type="common">White spot disease agent</name>
    <name type="synonym">Ich</name>
    <dbReference type="NCBI Taxonomy" id="5932"/>
    <lineage>
        <taxon>Eukaryota</taxon>
        <taxon>Sar</taxon>
        <taxon>Alveolata</taxon>
        <taxon>Ciliophora</taxon>
        <taxon>Intramacronucleata</taxon>
        <taxon>Oligohymenophorea</taxon>
        <taxon>Hymenostomatida</taxon>
        <taxon>Ophryoglenina</taxon>
        <taxon>Ichthyophthirius</taxon>
    </lineage>
</organism>
<dbReference type="GO" id="GO:0004252">
    <property type="term" value="F:serine-type endopeptidase activity"/>
    <property type="evidence" value="ECO:0007669"/>
    <property type="project" value="UniProtKB-EC"/>
</dbReference>
<feature type="domain" description="EGF-like" evidence="5">
    <location>
        <begin position="1111"/>
        <end position="1156"/>
    </location>
</feature>
<dbReference type="RefSeq" id="XP_004035100.1">
    <property type="nucleotide sequence ID" value="XM_004035052.1"/>
</dbReference>
<feature type="domain" description="EGF-like" evidence="5">
    <location>
        <begin position="859"/>
        <end position="894"/>
    </location>
</feature>
<dbReference type="AlphaFoldDB" id="G0QT39"/>
<dbReference type="SMART" id="SM00261">
    <property type="entry name" value="FU"/>
    <property type="match status" value="25"/>
</dbReference>
<keyword evidence="2" id="KW-0964">Secreted</keyword>
<evidence type="ECO:0000256" key="4">
    <source>
        <dbReference type="ARBA" id="ARBA00023180"/>
    </source>
</evidence>
<sequence length="1266" mass="141197">MFRNSQQLYRPCSSPCFECITNDTKCTKCTGSYFLNDFQCVTSNLCPSGKYAEIKTNKCEFCDTKICKTCTETPKKCTSCPIGAFLQDNTCKSNCSKGTYGNSTSGICEPCNSKCKSCVGPSISDCSSCSPGSGYFNPITKICSFTCPVGYYQNNTYPDDLQCSKCQIGCDQCDNLSTCTLCNSSYFFLNGNCLTSCPSSYSKNIVNKICVKCNDTCFQCEDNEINNCTECQGDKFLQDKQCKYTCNGKFYPNKTNNICSQCHNFCEQCNGPTSLECTKCSGDLFLEVGQFTNTCDSCDQTCTTCSLGNQPYQCDTCSGILYLNLDNTCQQTCPSQYFKNSSNFKCQKCNDTCKECNGSLYTQCTECTGFLNLDVNKCVQNCPFGQFALNNKCELCDSNCKQCLNSKTLCTECNSPLYLDFTVNKCRSKCPLGTYSNSLNQKCESCNTKCYGCSGPLANECNQCTGILFLDIKTKTCVENCPDTFFGDKTTQMCQQCGPNCTSCDPLNINQCLSCKGDLFLYEGKCIKNCPEQYFENISLNNNICDSCDPTCLSCFGKENNKCISCNGDYYFYKNYCLRDCPEGTYQKDQINNNICDNCNSKCTECIGPLETECTKCSESLFLDQTQCISSCPERKYKKNGPGNINNICDDCHNTCYLCNGPSDNECTKCSGSKYFKANKCLTDCGNHQYGNPITQNCENCSSNCLQCFQKADDCTACDISLYLNYTIPQSQKYILTGKCFSTCPSQQFGNQVTNKCEKCDTNLCKECSKSSTKCTQCSQPTFLFDEKCILNCPKGTYPDQITNICSQCHISCKSCHGKESTDCNSCTIGKYYDEISKQCVENCPLLYYKDDSQQICGKCEIHCLKCEHNNPVICNNCIDNYYLFNGKCRDSCQAETYKNGAECLPCNSSVCKTCIDTPTKCTSCQNDKYLQQNECKENCNDLFYKGQKNGIKMCIPCQEPCLQCENEFKCLSCIQGLFFSNFSCLKNCPLGQFQDTKSKFLLCQDCDISCTSCSGPSNSECLSCSGSLYFDSLKKQCVNQCDSGYFSNLIFNLCEKCNSVCLECQGTSIQCTKCPMDLQLVGSQCIPCAKGFFYNKIAQDCQKCQNPCLECKKQEDICLKCIPGTYLYNNMITQTIQCLQECPLNTYLLNNSQCVACNVNCISCKGPSDQDCLICAFELVFDPLQNQCSTQCQQGYFIDDIYFPSQSNIQFKKCEMCHPTCLSCTGSLPNQCLECYPNAIKHQGQCLEEQPDGLFIKENKFLPCH</sequence>
<dbReference type="EMBL" id="GL983841">
    <property type="protein sequence ID" value="EGR31614.1"/>
    <property type="molecule type" value="Genomic_DNA"/>
</dbReference>
<name>G0QT39_ICHMU</name>
<dbReference type="EC" id="3.1.27.5" evidence="6"/>
<dbReference type="CDD" id="cd00064">
    <property type="entry name" value="FU"/>
    <property type="match status" value="5"/>
</dbReference>
<dbReference type="eggNOG" id="KOG3525">
    <property type="taxonomic scope" value="Eukaryota"/>
</dbReference>
<protein>
    <submittedName>
        <fullName evidence="6">Zinc finger lsd1 subclass family protein, putative</fullName>
        <ecNumber evidence="6">3.1.27.5</ecNumber>
        <ecNumber evidence="6">3.4.21.75</ecNumber>
        <ecNumber evidence="6">3.4.24.49</ecNumber>
    </submittedName>
</protein>
<dbReference type="OrthoDB" id="293715at2759"/>
<dbReference type="SUPFAM" id="SSF57184">
    <property type="entry name" value="Growth factor receptor domain"/>
    <property type="match status" value="11"/>
</dbReference>
<dbReference type="InterPro" id="IPR000742">
    <property type="entry name" value="EGF"/>
</dbReference>
<keyword evidence="3" id="KW-0732">Signal</keyword>
<dbReference type="InterPro" id="IPR006212">
    <property type="entry name" value="Furin_repeat"/>
</dbReference>
<comment type="subcellular location">
    <subcellularLocation>
        <location evidence="1">Secreted</location>
    </subcellularLocation>
</comment>
<feature type="domain" description="EGF-like" evidence="5">
    <location>
        <begin position="11"/>
        <end position="41"/>
    </location>
</feature>
<evidence type="ECO:0000256" key="2">
    <source>
        <dbReference type="ARBA" id="ARBA00022525"/>
    </source>
</evidence>
<dbReference type="SMART" id="SM01411">
    <property type="entry name" value="Ephrin_rec_like"/>
    <property type="match status" value="5"/>
</dbReference>
<dbReference type="InParanoid" id="G0QT39"/>
<feature type="domain" description="EGF-like" evidence="5">
    <location>
        <begin position="1057"/>
        <end position="1087"/>
    </location>
</feature>
<dbReference type="InterPro" id="IPR032778">
    <property type="entry name" value="GF_recep_IV"/>
</dbReference>
<feature type="domain" description="EGF-like" evidence="5">
    <location>
        <begin position="395"/>
        <end position="427"/>
    </location>
</feature>
<evidence type="ECO:0000313" key="7">
    <source>
        <dbReference type="Proteomes" id="UP000008983"/>
    </source>
</evidence>
<evidence type="ECO:0000259" key="5">
    <source>
        <dbReference type="SMART" id="SM00181"/>
    </source>
</evidence>
<dbReference type="Pfam" id="PF14843">
    <property type="entry name" value="GF_recep_IV"/>
    <property type="match status" value="1"/>
</dbReference>
<dbReference type="InterPro" id="IPR009030">
    <property type="entry name" value="Growth_fac_rcpt_cys_sf"/>
</dbReference>
<feature type="domain" description="EGF-like" evidence="5">
    <location>
        <begin position="297"/>
        <end position="330"/>
    </location>
</feature>
<dbReference type="PANTHER" id="PTHR15332:SF175">
    <property type="entry name" value="PROPROTEIN CONVERTASE SUBTILISIN_KEXIN TYPE 5-LIKE"/>
    <property type="match status" value="1"/>
</dbReference>
<dbReference type="InterPro" id="IPR043601">
    <property type="entry name" value="Rspo_Fu-CRD_dom"/>
</dbReference>
<dbReference type="EC" id="3.4.24.49" evidence="6"/>
<accession>G0QT39</accession>
<evidence type="ECO:0000313" key="6">
    <source>
        <dbReference type="EMBL" id="EGR31614.1"/>
    </source>
</evidence>
<dbReference type="Proteomes" id="UP000008983">
    <property type="component" value="Unassembled WGS sequence"/>
</dbReference>
<dbReference type="SMART" id="SM00181">
    <property type="entry name" value="EGF"/>
    <property type="match status" value="9"/>
</dbReference>
<dbReference type="PANTHER" id="PTHR15332">
    <property type="entry name" value="PROPROTEIN CONVERTASE SUBTILISIN_KEXIN TYPE 5-LIKE"/>
    <property type="match status" value="1"/>
</dbReference>
<dbReference type="GeneID" id="14907759"/>
<keyword evidence="7" id="KW-1185">Reference proteome</keyword>
<gene>
    <name evidence="6" type="ORF">IMG5_105960</name>
</gene>
<feature type="domain" description="EGF-like" evidence="5">
    <location>
        <begin position="957"/>
        <end position="986"/>
    </location>
</feature>